<evidence type="ECO:0000256" key="2">
    <source>
        <dbReference type="SAM" id="Phobius"/>
    </source>
</evidence>
<evidence type="ECO:0000313" key="4">
    <source>
        <dbReference type="Proteomes" id="UP000238415"/>
    </source>
</evidence>
<dbReference type="InterPro" id="IPR010897">
    <property type="entry name" value="Spore_II_P"/>
</dbReference>
<dbReference type="Pfam" id="PF07454">
    <property type="entry name" value="SpoIIP"/>
    <property type="match status" value="1"/>
</dbReference>
<proteinExistence type="predicted"/>
<keyword evidence="2" id="KW-1133">Transmembrane helix</keyword>
<sequence>MKGRIKMNKRLFLLFIFAVLALLFVFQESQRNRVVKVFTLENLLVGQAHTEGEYSILVDEQGRVLDMMARRVYVNDEFISADNRRYKVIRVEGNRAYCRQIGIEQLSFEEKVEKVMPAQAGGSQVIGVYYSHDDESYVPTQGTESIPGRGGILQVGNTFANRLRGLGLTVIEDQTSHAPHDDSAYRRSRRTAMNLLQKGAAAIFDVHRDGVPDPTFYRRTINGQDVTMIRMVVGRENQNMGSNLDFAKRLKAAADARYPGLIRGIFIGAGSYNQDLSPRAMLVEVGTHTNTMAEAERGVTLFADIVPPVLGVAARPAAAQTPSTAADWKGVLFVILALVIGGGAFLLISSGGWDKAVARLKEFTSIEWVNLIGWRRKKEEENAQPKPREDKREFQLNEERADWQKD</sequence>
<keyword evidence="2" id="KW-0472">Membrane</keyword>
<dbReference type="AlphaFoldDB" id="A0A2T0AVJ1"/>
<evidence type="ECO:0000256" key="1">
    <source>
        <dbReference type="SAM" id="MobiDB-lite"/>
    </source>
</evidence>
<feature type="region of interest" description="Disordered" evidence="1">
    <location>
        <begin position="379"/>
        <end position="406"/>
    </location>
</feature>
<dbReference type="Proteomes" id="UP000238415">
    <property type="component" value="Unassembled WGS sequence"/>
</dbReference>
<feature type="transmembrane region" description="Helical" evidence="2">
    <location>
        <begin position="330"/>
        <end position="353"/>
    </location>
</feature>
<protein>
    <submittedName>
        <fullName evidence="3">Stage II sporulation protein P SpoIIP</fullName>
    </submittedName>
</protein>
<dbReference type="EMBL" id="PVXM01000007">
    <property type="protein sequence ID" value="PRR74682.1"/>
    <property type="molecule type" value="Genomic_DNA"/>
</dbReference>
<comment type="caution">
    <text evidence="3">The sequence shown here is derived from an EMBL/GenBank/DDBJ whole genome shotgun (WGS) entry which is preliminary data.</text>
</comment>
<name>A0A2T0AVJ1_9FIRM</name>
<keyword evidence="4" id="KW-1185">Reference proteome</keyword>
<evidence type="ECO:0000313" key="3">
    <source>
        <dbReference type="EMBL" id="PRR74682.1"/>
    </source>
</evidence>
<gene>
    <name evidence="3" type="ORF">MOHU_06630</name>
</gene>
<organism evidence="3 4">
    <name type="scientific">Neomoorella humiferrea</name>
    <dbReference type="NCBI Taxonomy" id="676965"/>
    <lineage>
        <taxon>Bacteria</taxon>
        <taxon>Bacillati</taxon>
        <taxon>Bacillota</taxon>
        <taxon>Clostridia</taxon>
        <taxon>Neomoorellales</taxon>
        <taxon>Neomoorellaceae</taxon>
        <taxon>Neomoorella</taxon>
    </lineage>
</organism>
<dbReference type="NCBIfam" id="TIGR02867">
    <property type="entry name" value="spore_II_P"/>
    <property type="match status" value="1"/>
</dbReference>
<reference evidence="3 4" key="1">
    <citation type="submission" date="2018-03" db="EMBL/GenBank/DDBJ databases">
        <title>Genome sequence of Moorella humiferrea DSM 23265.</title>
        <authorList>
            <person name="Poehlein A."/>
            <person name="Daniel R."/>
        </authorList>
    </citation>
    <scope>NUCLEOTIDE SEQUENCE [LARGE SCALE GENOMIC DNA]</scope>
    <source>
        <strain evidence="3 4">DSM 23265</strain>
    </source>
</reference>
<accession>A0A2T0AVJ1</accession>
<keyword evidence="2" id="KW-0812">Transmembrane</keyword>